<keyword evidence="2" id="KW-1185">Reference proteome</keyword>
<gene>
    <name evidence="1" type="ORF">D7Y13_00935</name>
</gene>
<comment type="caution">
    <text evidence="1">The sequence shown here is derived from an EMBL/GenBank/DDBJ whole genome shotgun (WGS) entry which is preliminary data.</text>
</comment>
<dbReference type="Proteomes" id="UP000278907">
    <property type="component" value="Unassembled WGS sequence"/>
</dbReference>
<organism evidence="1 2">
    <name type="scientific">Corallococcus praedator</name>
    <dbReference type="NCBI Taxonomy" id="2316724"/>
    <lineage>
        <taxon>Bacteria</taxon>
        <taxon>Pseudomonadati</taxon>
        <taxon>Myxococcota</taxon>
        <taxon>Myxococcia</taxon>
        <taxon>Myxococcales</taxon>
        <taxon>Cystobacterineae</taxon>
        <taxon>Myxococcaceae</taxon>
        <taxon>Corallococcus</taxon>
    </lineage>
</organism>
<protein>
    <submittedName>
        <fullName evidence="1">Uncharacterized protein</fullName>
    </submittedName>
</protein>
<accession>A0ABX9QR38</accession>
<name>A0ABX9QR38_9BACT</name>
<sequence length="66" mass="6882">MEGAGGANGERDIEAAGEQAASLGWGEALKFVACLQAGDLKSPAAGTLKYHFERRFAFLISSLPVV</sequence>
<proteinExistence type="predicted"/>
<evidence type="ECO:0000313" key="2">
    <source>
        <dbReference type="Proteomes" id="UP000278907"/>
    </source>
</evidence>
<dbReference type="EMBL" id="RAWI01000003">
    <property type="protein sequence ID" value="RKI17308.1"/>
    <property type="molecule type" value="Genomic_DNA"/>
</dbReference>
<evidence type="ECO:0000313" key="1">
    <source>
        <dbReference type="EMBL" id="RKI17308.1"/>
    </source>
</evidence>
<reference evidence="1 2" key="1">
    <citation type="submission" date="2018-09" db="EMBL/GenBank/DDBJ databases">
        <authorList>
            <person name="Livingstone P.G."/>
            <person name="Whitworth D.E."/>
        </authorList>
    </citation>
    <scope>NUCLEOTIDE SEQUENCE [LARGE SCALE GENOMIC DNA]</scope>
    <source>
        <strain evidence="1 2">CA031B</strain>
    </source>
</reference>